<proteinExistence type="predicted"/>
<dbReference type="Gene3D" id="3.30.710.10">
    <property type="entry name" value="Potassium Channel Kv1.1, Chain A"/>
    <property type="match status" value="1"/>
</dbReference>
<evidence type="ECO:0000313" key="3">
    <source>
        <dbReference type="Proteomes" id="UP000572754"/>
    </source>
</evidence>
<evidence type="ECO:0000313" key="2">
    <source>
        <dbReference type="EMBL" id="KAF5675429.1"/>
    </source>
</evidence>
<organism evidence="2 3">
    <name type="scientific">Fusarium circinatum</name>
    <name type="common">Pitch canker fungus</name>
    <name type="synonym">Gibberella circinata</name>
    <dbReference type="NCBI Taxonomy" id="48490"/>
    <lineage>
        <taxon>Eukaryota</taxon>
        <taxon>Fungi</taxon>
        <taxon>Dikarya</taxon>
        <taxon>Ascomycota</taxon>
        <taxon>Pezizomycotina</taxon>
        <taxon>Sordariomycetes</taxon>
        <taxon>Hypocreomycetidae</taxon>
        <taxon>Hypocreales</taxon>
        <taxon>Nectriaceae</taxon>
        <taxon>Fusarium</taxon>
        <taxon>Fusarium fujikuroi species complex</taxon>
    </lineage>
</organism>
<feature type="compositionally biased region" description="Basic and acidic residues" evidence="1">
    <location>
        <begin position="346"/>
        <end position="362"/>
    </location>
</feature>
<dbReference type="Proteomes" id="UP000572754">
    <property type="component" value="Unassembled WGS sequence"/>
</dbReference>
<feature type="compositionally biased region" description="Basic and acidic residues" evidence="1">
    <location>
        <begin position="260"/>
        <end position="275"/>
    </location>
</feature>
<evidence type="ECO:0008006" key="4">
    <source>
        <dbReference type="Google" id="ProtNLM"/>
    </source>
</evidence>
<accession>A0A8H5TNG4</accession>
<reference evidence="2 3" key="2">
    <citation type="submission" date="2020-05" db="EMBL/GenBank/DDBJ databases">
        <title>Identification and distribution of gene clusters putatively required for synthesis of sphingolipid metabolism inhibitors in phylogenetically diverse species of the filamentous fungus Fusarium.</title>
        <authorList>
            <person name="Kim H.-S."/>
            <person name="Busman M."/>
            <person name="Brown D.W."/>
            <person name="Divon H."/>
            <person name="Uhlig S."/>
            <person name="Proctor R.H."/>
        </authorList>
    </citation>
    <scope>NUCLEOTIDE SEQUENCE [LARGE SCALE GENOMIC DNA]</scope>
    <source>
        <strain evidence="2 3">NRRL 25331</strain>
    </source>
</reference>
<name>A0A8H5TNG4_FUSCI</name>
<reference evidence="3" key="1">
    <citation type="journal article" date="2020" name="BMC Genomics">
        <title>Correction to: Identification and distribution of gene clusters required for synthesis of sphingolipid metabolism inhibitors in diverse species of the filamentous fungus Fusarium.</title>
        <authorList>
            <person name="Kim H.S."/>
            <person name="Lohmar J.M."/>
            <person name="Busman M."/>
            <person name="Brown D.W."/>
            <person name="Naumann T.A."/>
            <person name="Divon H.H."/>
            <person name="Lysoe E."/>
            <person name="Uhlig S."/>
            <person name="Proctor R.H."/>
        </authorList>
    </citation>
    <scope>NUCLEOTIDE SEQUENCE [LARGE SCALE GENOMIC DNA]</scope>
    <source>
        <strain evidence="3">NRRL 25331</strain>
    </source>
</reference>
<protein>
    <recommendedName>
        <fullName evidence="4">BTB domain-containing protein</fullName>
    </recommendedName>
</protein>
<feature type="region of interest" description="Disordered" evidence="1">
    <location>
        <begin position="344"/>
        <end position="398"/>
    </location>
</feature>
<keyword evidence="3" id="KW-1185">Reference proteome</keyword>
<gene>
    <name evidence="2" type="ORF">FCIRC_7413</name>
</gene>
<comment type="caution">
    <text evidence="2">The sequence shown here is derived from an EMBL/GenBank/DDBJ whole genome shotgun (WGS) entry which is preliminary data.</text>
</comment>
<dbReference type="EMBL" id="JAAQPE010000242">
    <property type="protein sequence ID" value="KAF5675429.1"/>
    <property type="molecule type" value="Genomic_DNA"/>
</dbReference>
<sequence>MSDSPAQFTASPYANNFFKVLLKGKSITWVHKGVVPDHVPSNKSTQDPAYSSATPIVDMQDIGYDTAHVIINFFYTKQYKYIKPSGIYGDTEKGYELKVSLQVIEAAGKMKLPDLVDLAKRKCARVCHEMNLLNLICILGKMNIDYNNVPELTQHITLQLERVLAFPHSPLASTILSRATSNSITDILLRKLLMMARAEPKSEPKAKPTPGNEARGMPNFLSTQQHTPWSFATAPEPANLPFHLRTQQPHKVPENPQPDYKGKGRDVSKPEEHAFETSATSVFDCDSGGAKGREEARAGPSKVRGPVCPFSLPYDGCVDAEKAYPAIPELRKSIRTMKSFIAPEKSSADDWEVPKSETEQSQKSETTSLVDSDDYGVLVDSETLPTVTPNPEDPRHAERMNLLYTYDSW</sequence>
<dbReference type="InterPro" id="IPR011333">
    <property type="entry name" value="SKP1/BTB/POZ_sf"/>
</dbReference>
<evidence type="ECO:0000256" key="1">
    <source>
        <dbReference type="SAM" id="MobiDB-lite"/>
    </source>
</evidence>
<feature type="region of interest" description="Disordered" evidence="1">
    <location>
        <begin position="198"/>
        <end position="221"/>
    </location>
</feature>
<dbReference type="AlphaFoldDB" id="A0A8H5TNG4"/>
<feature type="region of interest" description="Disordered" evidence="1">
    <location>
        <begin position="248"/>
        <end position="279"/>
    </location>
</feature>